<name>A0A1Q3G2N9_CULTA</name>
<protein>
    <submittedName>
        <fullName evidence="1">Uncharacterized protein</fullName>
    </submittedName>
</protein>
<dbReference type="AlphaFoldDB" id="A0A1Q3G2N9"/>
<accession>A0A1Q3G2N9</accession>
<organism evidence="1">
    <name type="scientific">Culex tarsalis</name>
    <name type="common">Encephalitis mosquito</name>
    <dbReference type="NCBI Taxonomy" id="7177"/>
    <lineage>
        <taxon>Eukaryota</taxon>
        <taxon>Metazoa</taxon>
        <taxon>Ecdysozoa</taxon>
        <taxon>Arthropoda</taxon>
        <taxon>Hexapoda</taxon>
        <taxon>Insecta</taxon>
        <taxon>Pterygota</taxon>
        <taxon>Neoptera</taxon>
        <taxon>Endopterygota</taxon>
        <taxon>Diptera</taxon>
        <taxon>Nematocera</taxon>
        <taxon>Culicoidea</taxon>
        <taxon>Culicidae</taxon>
        <taxon>Culicinae</taxon>
        <taxon>Culicini</taxon>
        <taxon>Culex</taxon>
        <taxon>Culex</taxon>
    </lineage>
</organism>
<sequence>MAQILFEVTRNEAVTKLEEHVDGSSIRDLLKSLKAAKESSNAVLTQLLQDEKNVPQKEIVRKDADGDEDDDD</sequence>
<dbReference type="EMBL" id="GFDL01000981">
    <property type="protein sequence ID" value="JAV34064.1"/>
    <property type="molecule type" value="Transcribed_RNA"/>
</dbReference>
<evidence type="ECO:0000313" key="1">
    <source>
        <dbReference type="EMBL" id="JAV34064.1"/>
    </source>
</evidence>
<reference evidence="1" key="1">
    <citation type="submission" date="2017-01" db="EMBL/GenBank/DDBJ databases">
        <title>A deep insight into the sialotranscriptome of adult male and female Cluex tarsalis mosquitoes.</title>
        <authorList>
            <person name="Ribeiro J.M."/>
            <person name="Moreira F."/>
            <person name="Bernard K.A."/>
            <person name="Calvo E."/>
        </authorList>
    </citation>
    <scope>NUCLEOTIDE SEQUENCE</scope>
    <source>
        <strain evidence="1">Kern County</strain>
        <tissue evidence="1">Salivary glands</tissue>
    </source>
</reference>
<proteinExistence type="predicted"/>